<dbReference type="RefSeq" id="WP_245381582.1">
    <property type="nucleotide sequence ID" value="NZ_JAGIOH010000001.1"/>
</dbReference>
<dbReference type="Gene3D" id="3.40.630.30">
    <property type="match status" value="1"/>
</dbReference>
<accession>A0ABS4YC47</accession>
<dbReference type="PROSITE" id="PS51186">
    <property type="entry name" value="GNAT"/>
    <property type="match status" value="1"/>
</dbReference>
<sequence>MRQLFDVHREHLLVLEGPGDTGPGGEGSGEKPGEGPAPGGPRLLGYVLAGVVPGGKDAWILGLGVEPAERGHGYGRRLLRAGLARLTDHGVGEVRLSVEPANHAAIRLYRSFGFIEAGRRDDYFGPHEDRLIMSLPLR</sequence>
<dbReference type="EMBL" id="JAGIOH010000001">
    <property type="protein sequence ID" value="MBP2406358.1"/>
    <property type="molecule type" value="Genomic_DNA"/>
</dbReference>
<evidence type="ECO:0000313" key="5">
    <source>
        <dbReference type="EMBL" id="MBP2406358.1"/>
    </source>
</evidence>
<dbReference type="Proteomes" id="UP001519291">
    <property type="component" value="Unassembled WGS sequence"/>
</dbReference>
<gene>
    <name evidence="5" type="ORF">JO379_005827</name>
</gene>
<organism evidence="5 6">
    <name type="scientific">Streptomyces syringium</name>
    <dbReference type="NCBI Taxonomy" id="76729"/>
    <lineage>
        <taxon>Bacteria</taxon>
        <taxon>Bacillati</taxon>
        <taxon>Actinomycetota</taxon>
        <taxon>Actinomycetes</taxon>
        <taxon>Kitasatosporales</taxon>
        <taxon>Streptomycetaceae</taxon>
        <taxon>Streptomyces</taxon>
    </lineage>
</organism>
<dbReference type="Pfam" id="PF00583">
    <property type="entry name" value="Acetyltransf_1"/>
    <property type="match status" value="1"/>
</dbReference>
<evidence type="ECO:0000256" key="2">
    <source>
        <dbReference type="ARBA" id="ARBA00023315"/>
    </source>
</evidence>
<dbReference type="InterPro" id="IPR000182">
    <property type="entry name" value="GNAT_dom"/>
</dbReference>
<evidence type="ECO:0000256" key="1">
    <source>
        <dbReference type="ARBA" id="ARBA00022679"/>
    </source>
</evidence>
<keyword evidence="6" id="KW-1185">Reference proteome</keyword>
<reference evidence="5 6" key="1">
    <citation type="submission" date="2021-03" db="EMBL/GenBank/DDBJ databases">
        <title>Sequencing the genomes of 1000 actinobacteria strains.</title>
        <authorList>
            <person name="Klenk H.-P."/>
        </authorList>
    </citation>
    <scope>NUCLEOTIDE SEQUENCE [LARGE SCALE GENOMIC DNA]</scope>
    <source>
        <strain evidence="5 6">DSM 41480</strain>
    </source>
</reference>
<evidence type="ECO:0000259" key="4">
    <source>
        <dbReference type="PROSITE" id="PS51186"/>
    </source>
</evidence>
<protein>
    <submittedName>
        <fullName evidence="5">Ribosomal protein S18 acetylase RimI-like enzyme</fullName>
    </submittedName>
</protein>
<evidence type="ECO:0000313" key="6">
    <source>
        <dbReference type="Proteomes" id="UP001519291"/>
    </source>
</evidence>
<proteinExistence type="predicted"/>
<dbReference type="PANTHER" id="PTHR43420:SF12">
    <property type="entry name" value="N-ACETYLTRANSFERASE DOMAIN-CONTAINING PROTEIN"/>
    <property type="match status" value="1"/>
</dbReference>
<name>A0ABS4YC47_9ACTN</name>
<feature type="region of interest" description="Disordered" evidence="3">
    <location>
        <begin position="15"/>
        <end position="41"/>
    </location>
</feature>
<dbReference type="InterPro" id="IPR016181">
    <property type="entry name" value="Acyl_CoA_acyltransferase"/>
</dbReference>
<dbReference type="CDD" id="cd04301">
    <property type="entry name" value="NAT_SF"/>
    <property type="match status" value="1"/>
</dbReference>
<dbReference type="PANTHER" id="PTHR43420">
    <property type="entry name" value="ACETYLTRANSFERASE"/>
    <property type="match status" value="1"/>
</dbReference>
<feature type="domain" description="N-acetyltransferase" evidence="4">
    <location>
        <begin position="1"/>
        <end position="138"/>
    </location>
</feature>
<evidence type="ECO:0000256" key="3">
    <source>
        <dbReference type="SAM" id="MobiDB-lite"/>
    </source>
</evidence>
<dbReference type="SUPFAM" id="SSF55729">
    <property type="entry name" value="Acyl-CoA N-acyltransferases (Nat)"/>
    <property type="match status" value="1"/>
</dbReference>
<dbReference type="InterPro" id="IPR050680">
    <property type="entry name" value="YpeA/RimI_acetyltransf"/>
</dbReference>
<dbReference type="GeneID" id="91572673"/>
<keyword evidence="1" id="KW-0808">Transferase</keyword>
<keyword evidence="2" id="KW-0012">Acyltransferase</keyword>
<comment type="caution">
    <text evidence="5">The sequence shown here is derived from an EMBL/GenBank/DDBJ whole genome shotgun (WGS) entry which is preliminary data.</text>
</comment>